<dbReference type="InterPro" id="IPR023214">
    <property type="entry name" value="HAD_sf"/>
</dbReference>
<dbReference type="AlphaFoldDB" id="A0A9P5SLE2"/>
<dbReference type="Pfam" id="PF08282">
    <property type="entry name" value="Hydrolase_3"/>
    <property type="match status" value="2"/>
</dbReference>
<dbReference type="GO" id="GO:0016791">
    <property type="term" value="F:phosphatase activity"/>
    <property type="evidence" value="ECO:0007669"/>
    <property type="project" value="TreeGrafter"/>
</dbReference>
<protein>
    <recommendedName>
        <fullName evidence="3">Haloacid dehalogenase-like hydrolase</fullName>
    </recommendedName>
</protein>
<dbReference type="PANTHER" id="PTHR10000:SF8">
    <property type="entry name" value="HAD SUPERFAMILY HYDROLASE-LIKE, TYPE 3"/>
    <property type="match status" value="1"/>
</dbReference>
<dbReference type="GO" id="GO:0000287">
    <property type="term" value="F:magnesium ion binding"/>
    <property type="evidence" value="ECO:0007669"/>
    <property type="project" value="TreeGrafter"/>
</dbReference>
<dbReference type="InterPro" id="IPR036412">
    <property type="entry name" value="HAD-like_sf"/>
</dbReference>
<evidence type="ECO:0008006" key="3">
    <source>
        <dbReference type="Google" id="ProtNLM"/>
    </source>
</evidence>
<dbReference type="GO" id="GO:0005829">
    <property type="term" value="C:cytosol"/>
    <property type="evidence" value="ECO:0007669"/>
    <property type="project" value="TreeGrafter"/>
</dbReference>
<dbReference type="EMBL" id="JAAAUY010000371">
    <property type="protein sequence ID" value="KAF9330768.1"/>
    <property type="molecule type" value="Genomic_DNA"/>
</dbReference>
<dbReference type="Gene3D" id="3.40.50.1000">
    <property type="entry name" value="HAD superfamily/HAD-like"/>
    <property type="match status" value="2"/>
</dbReference>
<organism evidence="1 2">
    <name type="scientific">Podila minutissima</name>
    <dbReference type="NCBI Taxonomy" id="64525"/>
    <lineage>
        <taxon>Eukaryota</taxon>
        <taxon>Fungi</taxon>
        <taxon>Fungi incertae sedis</taxon>
        <taxon>Mucoromycota</taxon>
        <taxon>Mortierellomycotina</taxon>
        <taxon>Mortierellomycetes</taxon>
        <taxon>Mortierellales</taxon>
        <taxon>Mortierellaceae</taxon>
        <taxon>Podila</taxon>
    </lineage>
</organism>
<accession>A0A9P5SLE2</accession>
<dbReference type="Gene3D" id="3.30.1240.10">
    <property type="match status" value="2"/>
</dbReference>
<dbReference type="PANTHER" id="PTHR10000">
    <property type="entry name" value="PHOSPHOSERINE PHOSPHATASE"/>
    <property type="match status" value="1"/>
</dbReference>
<dbReference type="SUPFAM" id="SSF56784">
    <property type="entry name" value="HAD-like"/>
    <property type="match status" value="1"/>
</dbReference>
<sequence length="385" mass="42517">MAISFHHSTQLPHLIVSDLDGTLLAPDHNVTKRSINALHNAQSYHTTTSSSSTPIQIMIASGRSPRSIQKVIDQFHGIMIPDAVLCCNGALTYNPLTKAISFPQFIPLDQAVAMVHQLTTEIQNTFVPKRHIPEKKRHAIEHHESLSNDAPVQGRPGFACEVLWFSRINGSNNISYGTDTFFVCDRTWEAERKHSIYYDYQVVDDMQAFLRSLQEPLTGSDHDQSGKQTPRGGIIKLLALDRNRVASEVYESMPASLRSNELVGTGDAPQVTLTYSGPYFLEVSGPGVNKGLGLKQYCEGHGIARQDVVAFGDLLNDAEMLQYAGLGLCMGNGHAEMKKLADRVIGTNAEDGLAKEIESWFPTIMDLQVDCHIERNSIILSVDCK</sequence>
<comment type="caution">
    <text evidence="1">The sequence shown here is derived from an EMBL/GenBank/DDBJ whole genome shotgun (WGS) entry which is preliminary data.</text>
</comment>
<dbReference type="PROSITE" id="PS01228">
    <property type="entry name" value="COF_1"/>
    <property type="match status" value="1"/>
</dbReference>
<evidence type="ECO:0000313" key="1">
    <source>
        <dbReference type="EMBL" id="KAF9330768.1"/>
    </source>
</evidence>
<reference evidence="1" key="1">
    <citation type="journal article" date="2020" name="Fungal Divers.">
        <title>Resolving the Mortierellaceae phylogeny through synthesis of multi-gene phylogenetics and phylogenomics.</title>
        <authorList>
            <person name="Vandepol N."/>
            <person name="Liber J."/>
            <person name="Desiro A."/>
            <person name="Na H."/>
            <person name="Kennedy M."/>
            <person name="Barry K."/>
            <person name="Grigoriev I.V."/>
            <person name="Miller A.N."/>
            <person name="O'Donnell K."/>
            <person name="Stajich J.E."/>
            <person name="Bonito G."/>
        </authorList>
    </citation>
    <scope>NUCLEOTIDE SEQUENCE</scope>
    <source>
        <strain evidence="1">NVP1</strain>
    </source>
</reference>
<name>A0A9P5SLE2_9FUNG</name>
<evidence type="ECO:0000313" key="2">
    <source>
        <dbReference type="Proteomes" id="UP000696485"/>
    </source>
</evidence>
<dbReference type="Proteomes" id="UP000696485">
    <property type="component" value="Unassembled WGS sequence"/>
</dbReference>
<proteinExistence type="predicted"/>
<keyword evidence="2" id="KW-1185">Reference proteome</keyword>
<gene>
    <name evidence="1" type="ORF">BG006_006302</name>
</gene>